<keyword evidence="2" id="KW-0378">Hydrolase</keyword>
<gene>
    <name evidence="3" type="ORF">FEZ33_05995</name>
</gene>
<dbReference type="PANTHER" id="PTHR31793:SF27">
    <property type="entry name" value="NOVEL THIOESTERASE SUPERFAMILY DOMAIN AND SAPOSIN A-TYPE DOMAIN CONTAINING PROTEIN (0610012H03RIK)"/>
    <property type="match status" value="1"/>
</dbReference>
<evidence type="ECO:0000256" key="2">
    <source>
        <dbReference type="ARBA" id="ARBA00022801"/>
    </source>
</evidence>
<dbReference type="PANTHER" id="PTHR31793">
    <property type="entry name" value="4-HYDROXYBENZOYL-COA THIOESTERASE FAMILY MEMBER"/>
    <property type="match status" value="1"/>
</dbReference>
<comment type="caution">
    <text evidence="3">The sequence shown here is derived from an EMBL/GenBank/DDBJ whole genome shotgun (WGS) entry which is preliminary data.</text>
</comment>
<evidence type="ECO:0000256" key="1">
    <source>
        <dbReference type="ARBA" id="ARBA00005953"/>
    </source>
</evidence>
<dbReference type="NCBIfam" id="TIGR00051">
    <property type="entry name" value="YbgC/FadM family acyl-CoA thioesterase"/>
    <property type="match status" value="1"/>
</dbReference>
<dbReference type="SUPFAM" id="SSF54637">
    <property type="entry name" value="Thioesterase/thiol ester dehydrase-isomerase"/>
    <property type="match status" value="1"/>
</dbReference>
<dbReference type="InterPro" id="IPR006684">
    <property type="entry name" value="YbgC/YbaW"/>
</dbReference>
<dbReference type="Proteomes" id="UP000306420">
    <property type="component" value="Unassembled WGS sequence"/>
</dbReference>
<dbReference type="GO" id="GO:0047617">
    <property type="term" value="F:fatty acyl-CoA hydrolase activity"/>
    <property type="evidence" value="ECO:0007669"/>
    <property type="project" value="TreeGrafter"/>
</dbReference>
<proteinExistence type="inferred from homology"/>
<dbReference type="Gene3D" id="3.10.129.10">
    <property type="entry name" value="Hotdog Thioesterase"/>
    <property type="match status" value="1"/>
</dbReference>
<organism evidence="3 4">
    <name type="scientific">Ruoffia tabacinasalis</name>
    <dbReference type="NCBI Taxonomy" id="87458"/>
    <lineage>
        <taxon>Bacteria</taxon>
        <taxon>Bacillati</taxon>
        <taxon>Bacillota</taxon>
        <taxon>Bacilli</taxon>
        <taxon>Lactobacillales</taxon>
        <taxon>Aerococcaceae</taxon>
        <taxon>Ruoffia</taxon>
    </lineage>
</organism>
<dbReference type="EMBL" id="VBSP01000017">
    <property type="protein sequence ID" value="TLQ41422.1"/>
    <property type="molecule type" value="Genomic_DNA"/>
</dbReference>
<evidence type="ECO:0000313" key="3">
    <source>
        <dbReference type="EMBL" id="TLQ41422.1"/>
    </source>
</evidence>
<protein>
    <submittedName>
        <fullName evidence="3">Acyl-CoA thioesterase</fullName>
    </submittedName>
</protein>
<dbReference type="RefSeq" id="WP_138404500.1">
    <property type="nucleotide sequence ID" value="NZ_CP144682.1"/>
</dbReference>
<dbReference type="InterPro" id="IPR029069">
    <property type="entry name" value="HotDog_dom_sf"/>
</dbReference>
<dbReference type="AlphaFoldDB" id="A0A5R9DV38"/>
<dbReference type="InterPro" id="IPR050563">
    <property type="entry name" value="4-hydroxybenzoyl-CoA_TE"/>
</dbReference>
<evidence type="ECO:0000313" key="4">
    <source>
        <dbReference type="Proteomes" id="UP000306420"/>
    </source>
</evidence>
<comment type="similarity">
    <text evidence="1">Belongs to the 4-hydroxybenzoyl-CoA thioesterase family.</text>
</comment>
<dbReference type="OrthoDB" id="9800856at2"/>
<sequence>MIFEYEHLIQFYETDAMRIVHHSNYLRWFEEARLVWLSDIGYSYKQMEDEGIMIPVLSAQAEYKQMLAFGSTAIIRLRISHFTPVRMTVEYKVYNKETGDLTTTGSTSHCFLDAETQRPLSLKRKHPDILAAFEKAQADSKED</sequence>
<reference evidence="3 4" key="1">
    <citation type="submission" date="2019-05" db="EMBL/GenBank/DDBJ databases">
        <title>The metagenome of a microbial culture collection derived from dairy environment covers the genomic content of the human microbiome.</title>
        <authorList>
            <person name="Roder T."/>
            <person name="Wuthrich D."/>
            <person name="Sattari Z."/>
            <person name="Von Ah U."/>
            <person name="Bar C."/>
            <person name="Ronchi F."/>
            <person name="Macpherson A.J."/>
            <person name="Ganal-Vonarburg S.C."/>
            <person name="Bruggmann R."/>
            <person name="Vergeres G."/>
        </authorList>
    </citation>
    <scope>NUCLEOTIDE SEQUENCE [LARGE SCALE GENOMIC DNA]</scope>
    <source>
        <strain evidence="3 4">FAM 24227</strain>
    </source>
</reference>
<dbReference type="PIRSF" id="PIRSF003230">
    <property type="entry name" value="YbgC"/>
    <property type="match status" value="1"/>
</dbReference>
<accession>A0A5R9DV38</accession>
<dbReference type="CDD" id="cd00586">
    <property type="entry name" value="4HBT"/>
    <property type="match status" value="1"/>
</dbReference>
<dbReference type="Pfam" id="PF13279">
    <property type="entry name" value="4HBT_2"/>
    <property type="match status" value="1"/>
</dbReference>
<name>A0A5R9DV38_9LACT</name>